<dbReference type="AlphaFoldDB" id="A0A1H0BUR2"/>
<dbReference type="OrthoDB" id="9780884at2"/>
<feature type="domain" description="Calcineurin-like phosphoesterase" evidence="2">
    <location>
        <begin position="150"/>
        <end position="307"/>
    </location>
</feature>
<dbReference type="RefSeq" id="WP_091653166.1">
    <property type="nucleotide sequence ID" value="NZ_FNHQ01000057.1"/>
</dbReference>
<dbReference type="Proteomes" id="UP000199309">
    <property type="component" value="Unassembled WGS sequence"/>
</dbReference>
<keyword evidence="1" id="KW-0472">Membrane</keyword>
<dbReference type="InterPro" id="IPR004843">
    <property type="entry name" value="Calcineurin-like_PHP"/>
</dbReference>
<feature type="transmembrane region" description="Helical" evidence="1">
    <location>
        <begin position="33"/>
        <end position="54"/>
    </location>
</feature>
<feature type="transmembrane region" description="Helical" evidence="1">
    <location>
        <begin position="74"/>
        <end position="95"/>
    </location>
</feature>
<gene>
    <name evidence="3" type="ORF">SAMN05660299_02798</name>
</gene>
<dbReference type="Gene3D" id="3.60.21.10">
    <property type="match status" value="1"/>
</dbReference>
<evidence type="ECO:0000313" key="4">
    <source>
        <dbReference type="Proteomes" id="UP000199309"/>
    </source>
</evidence>
<dbReference type="PANTHER" id="PTHR31302:SF0">
    <property type="entry name" value="TRANSMEMBRANE PROTEIN WITH METALLOPHOSPHOESTERASE DOMAIN"/>
    <property type="match status" value="1"/>
</dbReference>
<dbReference type="STRING" id="349095.SAMN05660299_02798"/>
<dbReference type="GO" id="GO:0016787">
    <property type="term" value="F:hydrolase activity"/>
    <property type="evidence" value="ECO:0007669"/>
    <property type="project" value="InterPro"/>
</dbReference>
<dbReference type="Pfam" id="PF00149">
    <property type="entry name" value="Metallophos"/>
    <property type="match status" value="1"/>
</dbReference>
<keyword evidence="1" id="KW-1133">Transmembrane helix</keyword>
<dbReference type="PANTHER" id="PTHR31302">
    <property type="entry name" value="TRANSMEMBRANE PROTEIN WITH METALLOPHOSPHOESTERASE DOMAIN-RELATED"/>
    <property type="match status" value="1"/>
</dbReference>
<dbReference type="EMBL" id="FNHQ01000057">
    <property type="protein sequence ID" value="SDN49290.1"/>
    <property type="molecule type" value="Genomic_DNA"/>
</dbReference>
<accession>A0A1H0BUR2</accession>
<reference evidence="3 4" key="1">
    <citation type="submission" date="2016-10" db="EMBL/GenBank/DDBJ databases">
        <authorList>
            <person name="de Groot N.N."/>
        </authorList>
    </citation>
    <scope>NUCLEOTIDE SEQUENCE [LARGE SCALE GENOMIC DNA]</scope>
    <source>
        <strain evidence="3 4">DSM 16981</strain>
    </source>
</reference>
<evidence type="ECO:0000256" key="1">
    <source>
        <dbReference type="SAM" id="Phobius"/>
    </source>
</evidence>
<organism evidence="3 4">
    <name type="scientific">Megasphaera paucivorans</name>
    <dbReference type="NCBI Taxonomy" id="349095"/>
    <lineage>
        <taxon>Bacteria</taxon>
        <taxon>Bacillati</taxon>
        <taxon>Bacillota</taxon>
        <taxon>Negativicutes</taxon>
        <taxon>Veillonellales</taxon>
        <taxon>Veillonellaceae</taxon>
        <taxon>Megasphaera</taxon>
    </lineage>
</organism>
<dbReference type="InterPro" id="IPR029052">
    <property type="entry name" value="Metallo-depent_PP-like"/>
</dbReference>
<proteinExistence type="predicted"/>
<protein>
    <recommendedName>
        <fullName evidence="2">Calcineurin-like phosphoesterase domain-containing protein</fullName>
    </recommendedName>
</protein>
<name>A0A1H0BUR2_9FIRM</name>
<evidence type="ECO:0000259" key="2">
    <source>
        <dbReference type="Pfam" id="PF00149"/>
    </source>
</evidence>
<evidence type="ECO:0000313" key="3">
    <source>
        <dbReference type="EMBL" id="SDN49290.1"/>
    </source>
</evidence>
<dbReference type="InterPro" id="IPR051158">
    <property type="entry name" value="Metallophosphoesterase_sf"/>
</dbReference>
<feature type="transmembrane region" description="Helical" evidence="1">
    <location>
        <begin position="107"/>
        <end position="128"/>
    </location>
</feature>
<sequence>MFNRFIFFWSIATIGSISGIGIWWMYSQGFSSLSATWTVIFFLLFPILFTLPHVAIDRLPVFLVKIFAWTGSYWFIFVLYSSMFLVLYFILYIGARLLHYYSFWQIWSGRLSFLVCSIVLLCILKGTWNAFHPKYRHITILTSIPLAQKMTLAFITDIHLGPILSNSYSHALIQRLNAANPDAVIFGGDIIDGNIAFVLADGSYKNFTKIKAPLGVYAVYGNHDYFNGDLDAEATLFTPLHFLRNQSVVLNNSVELTGLDDYLHHPVHTIPHRDNSYFKILIDHEPLRIAPASLAGYDLYLSGHTHKGQFFPINLITKRLYVLHYGMRKFGQMVTIVSSGYGFWGPPMRLGSVPEIVLIHIRSTTDSI</sequence>
<feature type="transmembrane region" description="Helical" evidence="1">
    <location>
        <begin position="6"/>
        <end position="26"/>
    </location>
</feature>
<dbReference type="SUPFAM" id="SSF56300">
    <property type="entry name" value="Metallo-dependent phosphatases"/>
    <property type="match status" value="1"/>
</dbReference>
<keyword evidence="1" id="KW-0812">Transmembrane</keyword>
<keyword evidence="4" id="KW-1185">Reference proteome</keyword>